<reference evidence="2" key="3">
    <citation type="submission" date="2015-04" db="UniProtKB">
        <authorList>
            <consortium name="EnsemblPlants"/>
        </authorList>
    </citation>
    <scope>IDENTIFICATION</scope>
    <source>
        <strain evidence="2">cv. Jemalong A17</strain>
    </source>
</reference>
<reference evidence="1 3" key="2">
    <citation type="journal article" date="2014" name="BMC Genomics">
        <title>An improved genome release (version Mt4.0) for the model legume Medicago truncatula.</title>
        <authorList>
            <person name="Tang H."/>
            <person name="Krishnakumar V."/>
            <person name="Bidwell S."/>
            <person name="Rosen B."/>
            <person name="Chan A."/>
            <person name="Zhou S."/>
            <person name="Gentzbittel L."/>
            <person name="Childs K.L."/>
            <person name="Yandell M."/>
            <person name="Gundlach H."/>
            <person name="Mayer K.F."/>
            <person name="Schwartz D.C."/>
            <person name="Town C.D."/>
        </authorList>
    </citation>
    <scope>GENOME REANNOTATION</scope>
    <source>
        <strain evidence="1">A17</strain>
        <strain evidence="2 3">cv. Jemalong A17</strain>
    </source>
</reference>
<dbReference type="HOGENOM" id="CLU_1181730_0_0_1"/>
<keyword evidence="3" id="KW-1185">Reference proteome</keyword>
<name>A0A072VKI9_MEDTR</name>
<sequence>MTLNLQDPRLSIRIGWLYMGSPKRGKSEGDKKVMVVEGAEVGGGVSLREGCEGVGVGGLNDVVFQCERFRRVGEAEGGSEVGESYGFSYRPSLGAAWGTLTLWNSSEVDVFMSMSFENVLIIKGRFLKSGVEFAIANVYASFDNGSGEHIWERLEALIHNDEGRAWCLSDDFNVIRSESERKSRVIGGISKDFSAFNNFIDFIMLVDLSLCGRNFTWYRGDGLSMSRLDRFLLSE</sequence>
<evidence type="ECO:0000313" key="2">
    <source>
        <dbReference type="EnsemblPlants" id="KEH42146"/>
    </source>
</evidence>
<proteinExistence type="predicted"/>
<evidence type="ECO:0000313" key="3">
    <source>
        <dbReference type="Proteomes" id="UP000002051"/>
    </source>
</evidence>
<dbReference type="Proteomes" id="UP000002051">
    <property type="component" value="Unassembled WGS sequence"/>
</dbReference>
<evidence type="ECO:0008006" key="4">
    <source>
        <dbReference type="Google" id="ProtNLM"/>
    </source>
</evidence>
<dbReference type="InterPro" id="IPR036691">
    <property type="entry name" value="Endo/exonu/phosph_ase_sf"/>
</dbReference>
<evidence type="ECO:0000313" key="1">
    <source>
        <dbReference type="EMBL" id="KEH42146.1"/>
    </source>
</evidence>
<protein>
    <recommendedName>
        <fullName evidence="4">Endonuclease/exonuclease/phosphatase family protein</fullName>
    </recommendedName>
</protein>
<accession>A0A072VKI9</accession>
<dbReference type="Gene3D" id="3.60.10.10">
    <property type="entry name" value="Endonuclease/exonuclease/phosphatase"/>
    <property type="match status" value="1"/>
</dbReference>
<organism evidence="1 3">
    <name type="scientific">Medicago truncatula</name>
    <name type="common">Barrel medic</name>
    <name type="synonym">Medicago tribuloides</name>
    <dbReference type="NCBI Taxonomy" id="3880"/>
    <lineage>
        <taxon>Eukaryota</taxon>
        <taxon>Viridiplantae</taxon>
        <taxon>Streptophyta</taxon>
        <taxon>Embryophyta</taxon>
        <taxon>Tracheophyta</taxon>
        <taxon>Spermatophyta</taxon>
        <taxon>Magnoliopsida</taxon>
        <taxon>eudicotyledons</taxon>
        <taxon>Gunneridae</taxon>
        <taxon>Pentapetalae</taxon>
        <taxon>rosids</taxon>
        <taxon>fabids</taxon>
        <taxon>Fabales</taxon>
        <taxon>Fabaceae</taxon>
        <taxon>Papilionoideae</taxon>
        <taxon>50 kb inversion clade</taxon>
        <taxon>NPAAA clade</taxon>
        <taxon>Hologalegina</taxon>
        <taxon>IRL clade</taxon>
        <taxon>Trifolieae</taxon>
        <taxon>Medicago</taxon>
    </lineage>
</organism>
<gene>
    <name evidence="1" type="ordered locus">MTR_1g062670</name>
</gene>
<dbReference type="EMBL" id="CM001217">
    <property type="protein sequence ID" value="KEH42146.1"/>
    <property type="molecule type" value="Genomic_DNA"/>
</dbReference>
<dbReference type="EnsemblPlants" id="KEH42146">
    <property type="protein sequence ID" value="KEH42146"/>
    <property type="gene ID" value="MTR_1g062670"/>
</dbReference>
<dbReference type="AlphaFoldDB" id="A0A072VKI9"/>
<dbReference type="SUPFAM" id="SSF56219">
    <property type="entry name" value="DNase I-like"/>
    <property type="match status" value="1"/>
</dbReference>
<reference evidence="1 3" key="1">
    <citation type="journal article" date="2011" name="Nature">
        <title>The Medicago genome provides insight into the evolution of rhizobial symbioses.</title>
        <authorList>
            <person name="Young N.D."/>
            <person name="Debelle F."/>
            <person name="Oldroyd G.E."/>
            <person name="Geurts R."/>
            <person name="Cannon S.B."/>
            <person name="Udvardi M.K."/>
            <person name="Benedito V.A."/>
            <person name="Mayer K.F."/>
            <person name="Gouzy J."/>
            <person name="Schoof H."/>
            <person name="Van de Peer Y."/>
            <person name="Proost S."/>
            <person name="Cook D.R."/>
            <person name="Meyers B.C."/>
            <person name="Spannagl M."/>
            <person name="Cheung F."/>
            <person name="De Mita S."/>
            <person name="Krishnakumar V."/>
            <person name="Gundlach H."/>
            <person name="Zhou S."/>
            <person name="Mudge J."/>
            <person name="Bharti A.K."/>
            <person name="Murray J.D."/>
            <person name="Naoumkina M.A."/>
            <person name="Rosen B."/>
            <person name="Silverstein K.A."/>
            <person name="Tang H."/>
            <person name="Rombauts S."/>
            <person name="Zhao P.X."/>
            <person name="Zhou P."/>
            <person name="Barbe V."/>
            <person name="Bardou P."/>
            <person name="Bechner M."/>
            <person name="Bellec A."/>
            <person name="Berger A."/>
            <person name="Berges H."/>
            <person name="Bidwell S."/>
            <person name="Bisseling T."/>
            <person name="Choisne N."/>
            <person name="Couloux A."/>
            <person name="Denny R."/>
            <person name="Deshpande S."/>
            <person name="Dai X."/>
            <person name="Doyle J.J."/>
            <person name="Dudez A.M."/>
            <person name="Farmer A.D."/>
            <person name="Fouteau S."/>
            <person name="Franken C."/>
            <person name="Gibelin C."/>
            <person name="Gish J."/>
            <person name="Goldstein S."/>
            <person name="Gonzalez A.J."/>
            <person name="Green P.J."/>
            <person name="Hallab A."/>
            <person name="Hartog M."/>
            <person name="Hua A."/>
            <person name="Humphray S.J."/>
            <person name="Jeong D.H."/>
            <person name="Jing Y."/>
            <person name="Jocker A."/>
            <person name="Kenton S.M."/>
            <person name="Kim D.J."/>
            <person name="Klee K."/>
            <person name="Lai H."/>
            <person name="Lang C."/>
            <person name="Lin S."/>
            <person name="Macmil S.L."/>
            <person name="Magdelenat G."/>
            <person name="Matthews L."/>
            <person name="McCorrison J."/>
            <person name="Monaghan E.L."/>
            <person name="Mun J.H."/>
            <person name="Najar F.Z."/>
            <person name="Nicholson C."/>
            <person name="Noirot C."/>
            <person name="O'Bleness M."/>
            <person name="Paule C.R."/>
            <person name="Poulain J."/>
            <person name="Prion F."/>
            <person name="Qin B."/>
            <person name="Qu C."/>
            <person name="Retzel E.F."/>
            <person name="Riddle C."/>
            <person name="Sallet E."/>
            <person name="Samain S."/>
            <person name="Samson N."/>
            <person name="Sanders I."/>
            <person name="Saurat O."/>
            <person name="Scarpelli C."/>
            <person name="Schiex T."/>
            <person name="Segurens B."/>
            <person name="Severin A.J."/>
            <person name="Sherrier D.J."/>
            <person name="Shi R."/>
            <person name="Sims S."/>
            <person name="Singer S.R."/>
            <person name="Sinharoy S."/>
            <person name="Sterck L."/>
            <person name="Viollet A."/>
            <person name="Wang B.B."/>
            <person name="Wang K."/>
            <person name="Wang M."/>
            <person name="Wang X."/>
            <person name="Warfsmann J."/>
            <person name="Weissenbach J."/>
            <person name="White D.D."/>
            <person name="White J.D."/>
            <person name="Wiley G.B."/>
            <person name="Wincker P."/>
            <person name="Xing Y."/>
            <person name="Yang L."/>
            <person name="Yao Z."/>
            <person name="Ying F."/>
            <person name="Zhai J."/>
            <person name="Zhou L."/>
            <person name="Zuber A."/>
            <person name="Denarie J."/>
            <person name="Dixon R.A."/>
            <person name="May G.D."/>
            <person name="Schwartz D.C."/>
            <person name="Rogers J."/>
            <person name="Quetier F."/>
            <person name="Town C.D."/>
            <person name="Roe B.A."/>
        </authorList>
    </citation>
    <scope>NUCLEOTIDE SEQUENCE [LARGE SCALE GENOMIC DNA]</scope>
    <source>
        <strain evidence="1">A17</strain>
        <strain evidence="2 3">cv. Jemalong A17</strain>
    </source>
</reference>